<dbReference type="PANTHER" id="PTHR33204:SF18">
    <property type="entry name" value="TRANSCRIPTIONAL REGULATORY PROTEIN"/>
    <property type="match status" value="1"/>
</dbReference>
<accession>A0AB39M6U1</accession>
<evidence type="ECO:0000256" key="3">
    <source>
        <dbReference type="ARBA" id="ARBA00023163"/>
    </source>
</evidence>
<dbReference type="InterPro" id="IPR036390">
    <property type="entry name" value="WH_DNA-bd_sf"/>
</dbReference>
<dbReference type="PANTHER" id="PTHR33204">
    <property type="entry name" value="TRANSCRIPTIONAL REGULATOR, MARR FAMILY"/>
    <property type="match status" value="1"/>
</dbReference>
<evidence type="ECO:0000259" key="5">
    <source>
        <dbReference type="PROSITE" id="PS51118"/>
    </source>
</evidence>
<feature type="compositionally biased region" description="Polar residues" evidence="4">
    <location>
        <begin position="151"/>
        <end position="162"/>
    </location>
</feature>
<dbReference type="AlphaFoldDB" id="A0AB39M6U1"/>
<dbReference type="PROSITE" id="PS51118">
    <property type="entry name" value="HTH_HXLR"/>
    <property type="match status" value="1"/>
</dbReference>
<sequence length="178" mass="19286">MTLPNTYTDGNCPLARTLEVVGERWTLMIIRDAFYGVRRFGDFATQLGIPRAVLANRLKSLTQEGVLTREDDGAGVVEYRLTDKGLALWPVVRALMNWGEAFYSPAGVKRLLRHDLDGGVLDGDGRCGECGAVVPVQEIRSEPGPGYRSAGTESDPISSAINTPRRLLEPIVTGRGAG</sequence>
<evidence type="ECO:0000313" key="6">
    <source>
        <dbReference type="EMBL" id="XDQ01569.1"/>
    </source>
</evidence>
<dbReference type="InterPro" id="IPR036388">
    <property type="entry name" value="WH-like_DNA-bd_sf"/>
</dbReference>
<evidence type="ECO:0000256" key="1">
    <source>
        <dbReference type="ARBA" id="ARBA00023015"/>
    </source>
</evidence>
<reference evidence="6" key="1">
    <citation type="submission" date="2024-07" db="EMBL/GenBank/DDBJ databases">
        <authorList>
            <person name="Yu S.T."/>
        </authorList>
    </citation>
    <scope>NUCLEOTIDE SEQUENCE</scope>
    <source>
        <strain evidence="6">R08</strain>
    </source>
</reference>
<dbReference type="Gene3D" id="1.10.10.10">
    <property type="entry name" value="Winged helix-like DNA-binding domain superfamily/Winged helix DNA-binding domain"/>
    <property type="match status" value="1"/>
</dbReference>
<feature type="domain" description="HTH hxlR-type" evidence="5">
    <location>
        <begin position="12"/>
        <end position="107"/>
    </location>
</feature>
<keyword evidence="2" id="KW-0238">DNA-binding</keyword>
<gene>
    <name evidence="6" type="ORF">AB5J58_15770</name>
</gene>
<keyword evidence="3" id="KW-0804">Transcription</keyword>
<dbReference type="RefSeq" id="WP_369187932.1">
    <property type="nucleotide sequence ID" value="NZ_CP163431.1"/>
</dbReference>
<name>A0AB39M6U1_9ACTN</name>
<proteinExistence type="predicted"/>
<dbReference type="InterPro" id="IPR002577">
    <property type="entry name" value="HTH_HxlR"/>
</dbReference>
<feature type="region of interest" description="Disordered" evidence="4">
    <location>
        <begin position="141"/>
        <end position="162"/>
    </location>
</feature>
<keyword evidence="1" id="KW-0805">Transcription regulation</keyword>
<protein>
    <submittedName>
        <fullName evidence="6">Winged helix-turn-helix transcriptional regulator</fullName>
    </submittedName>
</protein>
<dbReference type="GO" id="GO:0003677">
    <property type="term" value="F:DNA binding"/>
    <property type="evidence" value="ECO:0007669"/>
    <property type="project" value="UniProtKB-KW"/>
</dbReference>
<organism evidence="6">
    <name type="scientific">Streptomyces sp. R08</name>
    <dbReference type="NCBI Taxonomy" id="3238624"/>
    <lineage>
        <taxon>Bacteria</taxon>
        <taxon>Bacillati</taxon>
        <taxon>Actinomycetota</taxon>
        <taxon>Actinomycetes</taxon>
        <taxon>Kitasatosporales</taxon>
        <taxon>Streptomycetaceae</taxon>
        <taxon>Streptomyces</taxon>
    </lineage>
</organism>
<dbReference type="EMBL" id="CP163431">
    <property type="protein sequence ID" value="XDQ01569.1"/>
    <property type="molecule type" value="Genomic_DNA"/>
</dbReference>
<evidence type="ECO:0000256" key="4">
    <source>
        <dbReference type="SAM" id="MobiDB-lite"/>
    </source>
</evidence>
<dbReference type="SUPFAM" id="SSF46785">
    <property type="entry name" value="Winged helix' DNA-binding domain"/>
    <property type="match status" value="1"/>
</dbReference>
<evidence type="ECO:0000256" key="2">
    <source>
        <dbReference type="ARBA" id="ARBA00023125"/>
    </source>
</evidence>
<dbReference type="Pfam" id="PF01638">
    <property type="entry name" value="HxlR"/>
    <property type="match status" value="1"/>
</dbReference>